<dbReference type="SUPFAM" id="SSF56276">
    <property type="entry name" value="S-adenosylmethionine decarboxylase"/>
    <property type="match status" value="1"/>
</dbReference>
<dbReference type="Gene3D" id="3.60.90.10">
    <property type="entry name" value="S-adenosylmethionine decarboxylase"/>
    <property type="match status" value="1"/>
</dbReference>
<dbReference type="EMBL" id="JAHZST010000005">
    <property type="protein sequence ID" value="MBW8183897.1"/>
    <property type="molecule type" value="Genomic_DNA"/>
</dbReference>
<reference evidence="1 2" key="1">
    <citation type="submission" date="2021-07" db="EMBL/GenBank/DDBJ databases">
        <title>Shewanella sp. nov, isolated from SCS.</title>
        <authorList>
            <person name="Cao W.R."/>
        </authorList>
    </citation>
    <scope>NUCLEOTIDE SEQUENCE [LARGE SCALE GENOMIC DNA]</scope>
    <source>
        <strain evidence="1 2">NR704-98</strain>
    </source>
</reference>
<organism evidence="1 2">
    <name type="scientific">Shewanella nanhaiensis</name>
    <dbReference type="NCBI Taxonomy" id="2864872"/>
    <lineage>
        <taxon>Bacteria</taxon>
        <taxon>Pseudomonadati</taxon>
        <taxon>Pseudomonadota</taxon>
        <taxon>Gammaproteobacteria</taxon>
        <taxon>Alteromonadales</taxon>
        <taxon>Shewanellaceae</taxon>
        <taxon>Shewanella</taxon>
    </lineage>
</organism>
<gene>
    <name evidence="1" type="ORF">K0625_09455</name>
</gene>
<evidence type="ECO:0000313" key="1">
    <source>
        <dbReference type="EMBL" id="MBW8183897.1"/>
    </source>
</evidence>
<dbReference type="Proteomes" id="UP001195963">
    <property type="component" value="Unassembled WGS sequence"/>
</dbReference>
<name>A0ABS7E4E2_9GAMM</name>
<dbReference type="Pfam" id="PF01536">
    <property type="entry name" value="SAM_decarbox"/>
    <property type="match status" value="1"/>
</dbReference>
<dbReference type="PANTHER" id="PTHR11570">
    <property type="entry name" value="S-ADENOSYLMETHIONINE DECARBOXYLASE"/>
    <property type="match status" value="1"/>
</dbReference>
<keyword evidence="2" id="KW-1185">Reference proteome</keyword>
<dbReference type="RefSeq" id="WP_220109460.1">
    <property type="nucleotide sequence ID" value="NZ_JAHZST010000005.1"/>
</dbReference>
<proteinExistence type="predicted"/>
<dbReference type="InterPro" id="IPR016067">
    <property type="entry name" value="S-AdoMet_deCO2ase_core"/>
</dbReference>
<protein>
    <submittedName>
        <fullName evidence="1">Adenosylmethionine decarboxylase</fullName>
    </submittedName>
</protein>
<comment type="caution">
    <text evidence="1">The sequence shown here is derived from an EMBL/GenBank/DDBJ whole genome shotgun (WGS) entry which is preliminary data.</text>
</comment>
<dbReference type="InterPro" id="IPR048283">
    <property type="entry name" value="AdoMetDC-like"/>
</dbReference>
<sequence>MFFEGSEKRVEVLVSPATCSLRLLDEQFWSDVVACADAEILSKMSNECCDAYLLSESCLFVWDDKFLMLTCGTTTLVDGVIFFVDKLGESAIASVSYQRKSEYLSHLQTSNFGEDLSRLRTKLSGSAYRVGHLDTHHHYIFTSAPQTQPLKVKSNSELLMYHIKGEVADYLRSDAQSCEGIRELLELENLFPDFRFDDHLFTPFGYSINGLWEDKYMTIHITPQEQSSYVSIETNLHFELYPFNIFSALLNKLNPQSWDVIGFNRQVITDGFPPFVSVASCALPINNNETVQFNQYQQLNSELLQPELL</sequence>
<accession>A0ABS7E4E2</accession>
<evidence type="ECO:0000313" key="2">
    <source>
        <dbReference type="Proteomes" id="UP001195963"/>
    </source>
</evidence>
<dbReference type="PANTHER" id="PTHR11570:SF0">
    <property type="entry name" value="S-ADENOSYLMETHIONINE DECARBOXYLASE PROENZYME"/>
    <property type="match status" value="1"/>
</dbReference>